<dbReference type="SUPFAM" id="SSF103481">
    <property type="entry name" value="Multidrug resistance efflux transporter EmrE"/>
    <property type="match status" value="2"/>
</dbReference>
<reference evidence="8 9" key="1">
    <citation type="journal article" date="2007" name="Appl. Environ. Microbiol.">
        <title>Genome sequence of the cellulolytic gliding bacterium Cytophaga hutchinsonii.</title>
        <authorList>
            <person name="Xie G."/>
            <person name="Bruce D.C."/>
            <person name="Challacombe J.F."/>
            <person name="Chertkov O."/>
            <person name="Detter J.C."/>
            <person name="Gilna P."/>
            <person name="Han C.S."/>
            <person name="Lucas S."/>
            <person name="Misra M."/>
            <person name="Myers G.L."/>
            <person name="Richardson P."/>
            <person name="Tapia R."/>
            <person name="Thayer N."/>
            <person name="Thompson L.S."/>
            <person name="Brettin T.S."/>
            <person name="Henrissat B."/>
            <person name="Wilson D.B."/>
            <person name="McBride M.J."/>
        </authorList>
    </citation>
    <scope>NUCLEOTIDE SEQUENCE [LARGE SCALE GENOMIC DNA]</scope>
    <source>
        <strain evidence="9">ATCC 33406 / DSM 1761 / CIP 103989 / NBRC 15051 / NCIMB 9469 / D465</strain>
    </source>
</reference>
<dbReference type="PANTHER" id="PTHR32322:SF18">
    <property type="entry name" value="S-ADENOSYLMETHIONINE_S-ADENOSYLHOMOCYSTEINE TRANSPORTER"/>
    <property type="match status" value="1"/>
</dbReference>
<dbReference type="InterPro" id="IPR037185">
    <property type="entry name" value="EmrE-like"/>
</dbReference>
<evidence type="ECO:0000313" key="9">
    <source>
        <dbReference type="Proteomes" id="UP000001822"/>
    </source>
</evidence>
<keyword evidence="3 6" id="KW-0812">Transmembrane</keyword>
<keyword evidence="2" id="KW-1003">Cell membrane</keyword>
<keyword evidence="9" id="KW-1185">Reference proteome</keyword>
<gene>
    <name evidence="8" type="primary">yedA</name>
    <name evidence="8" type="ordered locus">CHU_2406</name>
</gene>
<feature type="transmembrane region" description="Helical" evidence="6">
    <location>
        <begin position="99"/>
        <end position="117"/>
    </location>
</feature>
<dbReference type="GO" id="GO:0005886">
    <property type="term" value="C:plasma membrane"/>
    <property type="evidence" value="ECO:0007669"/>
    <property type="project" value="UniProtKB-SubCell"/>
</dbReference>
<evidence type="ECO:0000256" key="2">
    <source>
        <dbReference type="ARBA" id="ARBA00022475"/>
    </source>
</evidence>
<feature type="transmembrane region" description="Helical" evidence="6">
    <location>
        <begin position="147"/>
        <end position="171"/>
    </location>
</feature>
<dbReference type="RefSeq" id="WP_011585776.1">
    <property type="nucleotide sequence ID" value="NC_008255.1"/>
</dbReference>
<comment type="subcellular location">
    <subcellularLocation>
        <location evidence="1">Cell membrane</location>
        <topology evidence="1">Multi-pass membrane protein</topology>
    </subcellularLocation>
</comment>
<dbReference type="InterPro" id="IPR050638">
    <property type="entry name" value="AA-Vitamin_Transporters"/>
</dbReference>
<feature type="transmembrane region" description="Helical" evidence="6">
    <location>
        <begin position="124"/>
        <end position="141"/>
    </location>
</feature>
<dbReference type="OrthoDB" id="9811486at2"/>
<evidence type="ECO:0000256" key="5">
    <source>
        <dbReference type="ARBA" id="ARBA00023136"/>
    </source>
</evidence>
<feature type="transmembrane region" description="Helical" evidence="6">
    <location>
        <begin position="69"/>
        <end position="87"/>
    </location>
</feature>
<feature type="transmembrane region" description="Helical" evidence="6">
    <location>
        <begin position="245"/>
        <end position="265"/>
    </location>
</feature>
<evidence type="ECO:0000256" key="3">
    <source>
        <dbReference type="ARBA" id="ARBA00022692"/>
    </source>
</evidence>
<feature type="domain" description="EamA" evidence="7">
    <location>
        <begin position="7"/>
        <end position="140"/>
    </location>
</feature>
<organism evidence="8 9">
    <name type="scientific">Cytophaga hutchinsonii (strain ATCC 33406 / DSM 1761 / CIP 103989 / NBRC 15051 / NCIMB 9469 / D465)</name>
    <dbReference type="NCBI Taxonomy" id="269798"/>
    <lineage>
        <taxon>Bacteria</taxon>
        <taxon>Pseudomonadati</taxon>
        <taxon>Bacteroidota</taxon>
        <taxon>Cytophagia</taxon>
        <taxon>Cytophagales</taxon>
        <taxon>Cytophagaceae</taxon>
        <taxon>Cytophaga</taxon>
    </lineage>
</organism>
<name>A0A6N4STM8_CYTH3</name>
<dbReference type="KEGG" id="chu:CHU_2406"/>
<dbReference type="Pfam" id="PF00892">
    <property type="entry name" value="EamA"/>
    <property type="match status" value="2"/>
</dbReference>
<protein>
    <submittedName>
        <fullName evidence="8">Permease, DMT family</fullName>
    </submittedName>
</protein>
<feature type="transmembrane region" description="Helical" evidence="6">
    <location>
        <begin position="213"/>
        <end position="233"/>
    </location>
</feature>
<feature type="transmembrane region" description="Helical" evidence="6">
    <location>
        <begin position="37"/>
        <end position="57"/>
    </location>
</feature>
<feature type="transmembrane region" description="Helical" evidence="6">
    <location>
        <begin position="271"/>
        <end position="288"/>
    </location>
</feature>
<evidence type="ECO:0000259" key="7">
    <source>
        <dbReference type="Pfam" id="PF00892"/>
    </source>
</evidence>
<proteinExistence type="predicted"/>
<keyword evidence="5 6" id="KW-0472">Membrane</keyword>
<feature type="domain" description="EamA" evidence="7">
    <location>
        <begin position="152"/>
        <end position="288"/>
    </location>
</feature>
<feature type="transmembrane region" description="Helical" evidence="6">
    <location>
        <begin position="183"/>
        <end position="201"/>
    </location>
</feature>
<dbReference type="Proteomes" id="UP000001822">
    <property type="component" value="Chromosome"/>
</dbReference>
<accession>A0A6N4STM8</accession>
<dbReference type="EMBL" id="CP000383">
    <property type="protein sequence ID" value="ABG59662.1"/>
    <property type="molecule type" value="Genomic_DNA"/>
</dbReference>
<evidence type="ECO:0000256" key="1">
    <source>
        <dbReference type="ARBA" id="ARBA00004651"/>
    </source>
</evidence>
<dbReference type="AlphaFoldDB" id="A0A6N4STM8"/>
<evidence type="ECO:0000313" key="8">
    <source>
        <dbReference type="EMBL" id="ABG59662.1"/>
    </source>
</evidence>
<sequence length="304" mass="34051">MNRIARAHIFLSILTIISGFNYTIAKIAMPVPIQPSSIIWIRMCCTTIFFFFFILLAKRSFFIAAEDRLRLFLCAIFGITINQIFFFEGLSRTMPINTSLIMAGIPITVFILSAIFLKEKMNWMNTLGLTLSAAGAALLLLDSKGKLNGLFIGDLFILINAISYGIFLILARQLMQKYDSVTVIFWIFLIGACLTFPYSYANYTHTDWAHLPVLVWLAVGFIVVFATIVNYYIGVDVLKDVSPAVSSMYVYIQPIFTTAIAMYFGSDKMDAQKLFYALAILLGVYLVSKSTGKKTLVDDKKGPA</sequence>
<dbReference type="InterPro" id="IPR000620">
    <property type="entry name" value="EamA_dom"/>
</dbReference>
<evidence type="ECO:0000256" key="4">
    <source>
        <dbReference type="ARBA" id="ARBA00022989"/>
    </source>
</evidence>
<evidence type="ECO:0000256" key="6">
    <source>
        <dbReference type="SAM" id="Phobius"/>
    </source>
</evidence>
<dbReference type="PANTHER" id="PTHR32322">
    <property type="entry name" value="INNER MEMBRANE TRANSPORTER"/>
    <property type="match status" value="1"/>
</dbReference>
<feature type="transmembrane region" description="Helical" evidence="6">
    <location>
        <begin position="7"/>
        <end position="25"/>
    </location>
</feature>
<keyword evidence="4 6" id="KW-1133">Transmembrane helix</keyword>